<comment type="caution">
    <text evidence="2">The sequence shown here is derived from an EMBL/GenBank/DDBJ whole genome shotgun (WGS) entry which is preliminary data.</text>
</comment>
<name>A0AAV4MXV1_CAEEX</name>
<keyword evidence="1" id="KW-0812">Transmembrane</keyword>
<keyword evidence="3" id="KW-1185">Reference proteome</keyword>
<gene>
    <name evidence="2" type="ORF">CEXT_290591</name>
</gene>
<feature type="transmembrane region" description="Helical" evidence="1">
    <location>
        <begin position="82"/>
        <end position="102"/>
    </location>
</feature>
<sequence length="108" mass="11990">MIRFERRSNLSIKGIEKGSFLLCVCVSFRRQGCVGGREGDGRASNTRGLLKTQRLSGLPSASRCNIKRSAEEFELGPFTKRASAAIAAISNIVLKIIFPLLYQWKITK</sequence>
<proteinExistence type="predicted"/>
<accession>A0AAV4MXV1</accession>
<organism evidence="2 3">
    <name type="scientific">Caerostris extrusa</name>
    <name type="common">Bark spider</name>
    <name type="synonym">Caerostris bankana</name>
    <dbReference type="NCBI Taxonomy" id="172846"/>
    <lineage>
        <taxon>Eukaryota</taxon>
        <taxon>Metazoa</taxon>
        <taxon>Ecdysozoa</taxon>
        <taxon>Arthropoda</taxon>
        <taxon>Chelicerata</taxon>
        <taxon>Arachnida</taxon>
        <taxon>Araneae</taxon>
        <taxon>Araneomorphae</taxon>
        <taxon>Entelegynae</taxon>
        <taxon>Araneoidea</taxon>
        <taxon>Araneidae</taxon>
        <taxon>Caerostris</taxon>
    </lineage>
</organism>
<evidence type="ECO:0000313" key="3">
    <source>
        <dbReference type="Proteomes" id="UP001054945"/>
    </source>
</evidence>
<protein>
    <submittedName>
        <fullName evidence="2">Uncharacterized protein</fullName>
    </submittedName>
</protein>
<dbReference type="Proteomes" id="UP001054945">
    <property type="component" value="Unassembled WGS sequence"/>
</dbReference>
<evidence type="ECO:0000313" key="2">
    <source>
        <dbReference type="EMBL" id="GIX75809.1"/>
    </source>
</evidence>
<keyword evidence="1" id="KW-0472">Membrane</keyword>
<reference evidence="2 3" key="1">
    <citation type="submission" date="2021-06" db="EMBL/GenBank/DDBJ databases">
        <title>Caerostris extrusa draft genome.</title>
        <authorList>
            <person name="Kono N."/>
            <person name="Arakawa K."/>
        </authorList>
    </citation>
    <scope>NUCLEOTIDE SEQUENCE [LARGE SCALE GENOMIC DNA]</scope>
</reference>
<evidence type="ECO:0000256" key="1">
    <source>
        <dbReference type="SAM" id="Phobius"/>
    </source>
</evidence>
<dbReference type="AlphaFoldDB" id="A0AAV4MXV1"/>
<dbReference type="EMBL" id="BPLR01020200">
    <property type="protein sequence ID" value="GIX75809.1"/>
    <property type="molecule type" value="Genomic_DNA"/>
</dbReference>
<keyword evidence="1" id="KW-1133">Transmembrane helix</keyword>